<reference evidence="5 6" key="1">
    <citation type="submission" date="2017-06" db="EMBL/GenBank/DDBJ databases">
        <title>Comparative genomic analysis of Ambrosia Fusariam Clade fungi.</title>
        <authorList>
            <person name="Stajich J.E."/>
            <person name="Carrillo J."/>
            <person name="Kijimoto T."/>
            <person name="Eskalen A."/>
            <person name="O'Donnell K."/>
            <person name="Kasson M."/>
        </authorList>
    </citation>
    <scope>NUCLEOTIDE SEQUENCE [LARGE SCALE GENOMIC DNA]</scope>
    <source>
        <strain evidence="5">UCR3666</strain>
    </source>
</reference>
<feature type="signal peptide" evidence="3">
    <location>
        <begin position="1"/>
        <end position="26"/>
    </location>
</feature>
<evidence type="ECO:0000256" key="1">
    <source>
        <dbReference type="ARBA" id="ARBA00005964"/>
    </source>
</evidence>
<evidence type="ECO:0000259" key="4">
    <source>
        <dbReference type="Pfam" id="PF00135"/>
    </source>
</evidence>
<dbReference type="EMBL" id="NKUJ01000053">
    <property type="protein sequence ID" value="RMJ16103.1"/>
    <property type="molecule type" value="Genomic_DNA"/>
</dbReference>
<dbReference type="EC" id="3.1.1.-" evidence="3"/>
<dbReference type="InterPro" id="IPR050654">
    <property type="entry name" value="AChE-related_enzymes"/>
</dbReference>
<dbReference type="AlphaFoldDB" id="A0A3M2SEU9"/>
<dbReference type="InterPro" id="IPR019819">
    <property type="entry name" value="Carboxylesterase_B_CS"/>
</dbReference>
<sequence length="569" mass="63161">MTNYSNMAWLGWVLVVLLYVSSPASGLPTCDGRPPIATTKNGTLRGLYLSEFHEDLFLGVPFAQPPLGDLRLRHPVSLNESWHGVRNATKRSFTCPGYAGFDKGLDLGEDCLTVDIVRPAGVRADAELPVYVWIYGGGYTAGGSADPRYNTSYLVNASVSIGKPIIAVSINYRVGGWGFLASKEMQKDGSLNIGLFDQRLALRWIQENIQGFGGDPRKVTIAGESAGAFSVGYHLVGFGGDNENLFRAAIMQSGSALGPAIQRVAGDYQDIYNNVSETTGCSKHKETLQCLRHVKYETLFKAFAPFVVTPVLDGKFLTQLPSISFKKKQVAKAAILIGSNTDEGTATFFGPRGTLNTDKDVAKYLSGMGSGLDTKTVRNLMQLYPDDPAQGCPFDTGEERFEQNGKQYKRGAAIAGDYVIHAGCRATTQYFTSLSHRHQQPVYSYRFDQAPWDDKEELVATEAPVSSTHYAEICFVFNQESSASRMNSNWIGPHPEYYELSKLMSRSFISFVHDLDPNHHGIKGAPRWPKYGRGHENFVFKVNNSWVEKDDWRKPQLEFWEKIWTKLET</sequence>
<dbReference type="InterPro" id="IPR019826">
    <property type="entry name" value="Carboxylesterase_B_AS"/>
</dbReference>
<keyword evidence="2 3" id="KW-0378">Hydrolase</keyword>
<dbReference type="InterPro" id="IPR029058">
    <property type="entry name" value="AB_hydrolase_fold"/>
</dbReference>
<dbReference type="PANTHER" id="PTHR43918:SF4">
    <property type="entry name" value="CARBOXYLIC ESTER HYDROLASE"/>
    <property type="match status" value="1"/>
</dbReference>
<protein>
    <recommendedName>
        <fullName evidence="3">Carboxylic ester hydrolase</fullName>
        <ecNumber evidence="3">3.1.1.-</ecNumber>
    </recommendedName>
</protein>
<proteinExistence type="inferred from homology"/>
<name>A0A3M2SEU9_9HYPO</name>
<evidence type="ECO:0000313" key="6">
    <source>
        <dbReference type="Proteomes" id="UP000277212"/>
    </source>
</evidence>
<organism evidence="5 6">
    <name type="scientific">Fusarium kuroshium</name>
    <dbReference type="NCBI Taxonomy" id="2010991"/>
    <lineage>
        <taxon>Eukaryota</taxon>
        <taxon>Fungi</taxon>
        <taxon>Dikarya</taxon>
        <taxon>Ascomycota</taxon>
        <taxon>Pezizomycotina</taxon>
        <taxon>Sordariomycetes</taxon>
        <taxon>Hypocreomycetidae</taxon>
        <taxon>Hypocreales</taxon>
        <taxon>Nectriaceae</taxon>
        <taxon>Fusarium</taxon>
        <taxon>Fusarium solani species complex</taxon>
    </lineage>
</organism>
<dbReference type="Gene3D" id="3.40.50.1820">
    <property type="entry name" value="alpha/beta hydrolase"/>
    <property type="match status" value="1"/>
</dbReference>
<evidence type="ECO:0000256" key="2">
    <source>
        <dbReference type="ARBA" id="ARBA00022801"/>
    </source>
</evidence>
<dbReference type="InterPro" id="IPR002018">
    <property type="entry name" value="CarbesteraseB"/>
</dbReference>
<comment type="caution">
    <text evidence="5">The sequence shown here is derived from an EMBL/GenBank/DDBJ whole genome shotgun (WGS) entry which is preliminary data.</text>
</comment>
<dbReference type="STRING" id="2010991.A0A3M2SEU9"/>
<dbReference type="OrthoDB" id="408631at2759"/>
<dbReference type="Pfam" id="PF00135">
    <property type="entry name" value="COesterase"/>
    <property type="match status" value="1"/>
</dbReference>
<accession>A0A3M2SEU9</accession>
<dbReference type="PROSITE" id="PS00122">
    <property type="entry name" value="CARBOXYLESTERASE_B_1"/>
    <property type="match status" value="1"/>
</dbReference>
<feature type="chain" id="PRO_5017856138" description="Carboxylic ester hydrolase" evidence="3">
    <location>
        <begin position="27"/>
        <end position="569"/>
    </location>
</feature>
<evidence type="ECO:0000313" key="5">
    <source>
        <dbReference type="EMBL" id="RMJ16103.1"/>
    </source>
</evidence>
<evidence type="ECO:0000256" key="3">
    <source>
        <dbReference type="RuleBase" id="RU361235"/>
    </source>
</evidence>
<keyword evidence="3" id="KW-0732">Signal</keyword>
<keyword evidence="6" id="KW-1185">Reference proteome</keyword>
<dbReference type="PROSITE" id="PS00941">
    <property type="entry name" value="CARBOXYLESTERASE_B_2"/>
    <property type="match status" value="1"/>
</dbReference>
<dbReference type="SUPFAM" id="SSF53474">
    <property type="entry name" value="alpha/beta-Hydrolases"/>
    <property type="match status" value="1"/>
</dbReference>
<dbReference type="Proteomes" id="UP000277212">
    <property type="component" value="Unassembled WGS sequence"/>
</dbReference>
<gene>
    <name evidence="5" type="ORF">CDV36_004225</name>
</gene>
<comment type="similarity">
    <text evidence="1 3">Belongs to the type-B carboxylesterase/lipase family.</text>
</comment>
<dbReference type="PANTHER" id="PTHR43918">
    <property type="entry name" value="ACETYLCHOLINESTERASE"/>
    <property type="match status" value="1"/>
</dbReference>
<dbReference type="GO" id="GO:0052689">
    <property type="term" value="F:carboxylic ester hydrolase activity"/>
    <property type="evidence" value="ECO:0007669"/>
    <property type="project" value="TreeGrafter"/>
</dbReference>
<feature type="domain" description="Carboxylesterase type B" evidence="4">
    <location>
        <begin position="35"/>
        <end position="560"/>
    </location>
</feature>